<reference evidence="9" key="1">
    <citation type="journal article" date="2020" name="mSystems">
        <title>Genome- and Community-Level Interaction Insights into Carbon Utilization and Element Cycling Functions of Hydrothermarchaeota in Hydrothermal Sediment.</title>
        <authorList>
            <person name="Zhou Z."/>
            <person name="Liu Y."/>
            <person name="Xu W."/>
            <person name="Pan J."/>
            <person name="Luo Z.H."/>
            <person name="Li M."/>
        </authorList>
    </citation>
    <scope>NUCLEOTIDE SEQUENCE [LARGE SCALE GENOMIC DNA]</scope>
    <source>
        <strain evidence="9">HyVt-380</strain>
    </source>
</reference>
<dbReference type="SUPFAM" id="SSF51395">
    <property type="entry name" value="FMN-linked oxidoreductases"/>
    <property type="match status" value="1"/>
</dbReference>
<feature type="binding site" evidence="7">
    <location>
        <position position="242"/>
    </location>
    <ligand>
        <name>FMN</name>
        <dbReference type="ChEBI" id="CHEBI:58210"/>
    </ligand>
</feature>
<dbReference type="EMBL" id="DRHY01000103">
    <property type="protein sequence ID" value="HEC73701.1"/>
    <property type="molecule type" value="Genomic_DNA"/>
</dbReference>
<organism evidence="9">
    <name type="scientific">Methylophaga aminisulfidivorans</name>
    <dbReference type="NCBI Taxonomy" id="230105"/>
    <lineage>
        <taxon>Bacteria</taxon>
        <taxon>Pseudomonadati</taxon>
        <taxon>Pseudomonadota</taxon>
        <taxon>Gammaproteobacteria</taxon>
        <taxon>Thiotrichales</taxon>
        <taxon>Piscirickettsiaceae</taxon>
        <taxon>Methylophaga</taxon>
    </lineage>
</organism>
<dbReference type="InterPro" id="IPR000262">
    <property type="entry name" value="FMN-dep_DH"/>
</dbReference>
<proteinExistence type="inferred from homology"/>
<dbReference type="AlphaFoldDB" id="A0A7C1VRJ0"/>
<dbReference type="PIRSF" id="PIRSF000138">
    <property type="entry name" value="Al-hdrx_acd_dh"/>
    <property type="match status" value="1"/>
</dbReference>
<feature type="binding site" evidence="7">
    <location>
        <position position="142"/>
    </location>
    <ligand>
        <name>glyoxylate</name>
        <dbReference type="ChEBI" id="CHEBI:36655"/>
    </ligand>
</feature>
<gene>
    <name evidence="9" type="ORF">ENI26_04915</name>
</gene>
<feature type="binding site" evidence="7">
    <location>
        <begin position="320"/>
        <end position="321"/>
    </location>
    <ligand>
        <name>FMN</name>
        <dbReference type="ChEBI" id="CHEBI:58210"/>
    </ligand>
</feature>
<feature type="binding site" evidence="7">
    <location>
        <position position="269"/>
    </location>
    <ligand>
        <name>glyoxylate</name>
        <dbReference type="ChEBI" id="CHEBI:36655"/>
    </ligand>
</feature>
<dbReference type="Gene3D" id="3.20.20.70">
    <property type="entry name" value="Aldolase class I"/>
    <property type="match status" value="1"/>
</dbReference>
<dbReference type="InterPro" id="IPR013785">
    <property type="entry name" value="Aldolase_TIM"/>
</dbReference>
<evidence type="ECO:0000313" key="9">
    <source>
        <dbReference type="EMBL" id="HEC73701.1"/>
    </source>
</evidence>
<dbReference type="InterPro" id="IPR037396">
    <property type="entry name" value="FMN_HAD"/>
</dbReference>
<feature type="binding site" evidence="7">
    <location>
        <position position="168"/>
    </location>
    <ligand>
        <name>FMN</name>
        <dbReference type="ChEBI" id="CHEBI:58210"/>
    </ligand>
</feature>
<comment type="cofactor">
    <cofactor evidence="1">
        <name>FMN</name>
        <dbReference type="ChEBI" id="CHEBI:58210"/>
    </cofactor>
</comment>
<feature type="active site" description="Proton acceptor" evidence="6">
    <location>
        <position position="266"/>
    </location>
</feature>
<dbReference type="Pfam" id="PF01070">
    <property type="entry name" value="FMN_dh"/>
    <property type="match status" value="1"/>
</dbReference>
<feature type="binding site" evidence="7">
    <location>
        <position position="119"/>
    </location>
    <ligand>
        <name>FMN</name>
        <dbReference type="ChEBI" id="CHEBI:58210"/>
    </ligand>
</feature>
<evidence type="ECO:0000256" key="5">
    <source>
        <dbReference type="ARBA" id="ARBA00024042"/>
    </source>
</evidence>
<feature type="binding site" evidence="7">
    <location>
        <position position="177"/>
    </location>
    <ligand>
        <name>glyoxylate</name>
        <dbReference type="ChEBI" id="CHEBI:36655"/>
    </ligand>
</feature>
<feature type="binding site" evidence="7">
    <location>
        <begin position="90"/>
        <end position="92"/>
    </location>
    <ligand>
        <name>FMN</name>
        <dbReference type="ChEBI" id="CHEBI:58210"/>
    </ligand>
</feature>
<feature type="binding site" evidence="7">
    <location>
        <position position="37"/>
    </location>
    <ligand>
        <name>glyoxylate</name>
        <dbReference type="ChEBI" id="CHEBI:36655"/>
    </ligand>
</feature>
<feature type="domain" description="FMN hydroxy acid dehydrogenase" evidence="8">
    <location>
        <begin position="11"/>
        <end position="371"/>
    </location>
</feature>
<dbReference type="PANTHER" id="PTHR10578:SF107">
    <property type="entry name" value="2-HYDROXYACID OXIDASE 1"/>
    <property type="match status" value="1"/>
</dbReference>
<dbReference type="PANTHER" id="PTHR10578">
    <property type="entry name" value="S -2-HYDROXY-ACID OXIDASE-RELATED"/>
    <property type="match status" value="1"/>
</dbReference>
<keyword evidence="3 7" id="KW-0288">FMN</keyword>
<dbReference type="FunFam" id="3.20.20.70:FF:000029">
    <property type="entry name" value="L-lactate dehydrogenase"/>
    <property type="match status" value="1"/>
</dbReference>
<name>A0A7C1VRJ0_9GAMM</name>
<accession>A0A7C1VRJ0</accession>
<feature type="binding site" evidence="7">
    <location>
        <position position="264"/>
    </location>
    <ligand>
        <name>FMN</name>
        <dbReference type="ChEBI" id="CHEBI:58210"/>
    </ligand>
</feature>
<evidence type="ECO:0000256" key="2">
    <source>
        <dbReference type="ARBA" id="ARBA00022630"/>
    </source>
</evidence>
<dbReference type="GO" id="GO:0010181">
    <property type="term" value="F:FMN binding"/>
    <property type="evidence" value="ECO:0007669"/>
    <property type="project" value="InterPro"/>
</dbReference>
<feature type="binding site" evidence="7">
    <location>
        <position position="266"/>
    </location>
    <ligand>
        <name>glyoxylate</name>
        <dbReference type="ChEBI" id="CHEBI:36655"/>
    </ligand>
</feature>
<keyword evidence="4" id="KW-0560">Oxidoreductase</keyword>
<evidence type="ECO:0000256" key="1">
    <source>
        <dbReference type="ARBA" id="ARBA00001917"/>
    </source>
</evidence>
<evidence type="ECO:0000259" key="8">
    <source>
        <dbReference type="PROSITE" id="PS51349"/>
    </source>
</evidence>
<dbReference type="InterPro" id="IPR012133">
    <property type="entry name" value="Alpha-hydoxy_acid_DH_FMN"/>
</dbReference>
<dbReference type="CDD" id="cd02809">
    <property type="entry name" value="alpha_hydroxyacid_oxid_FMN"/>
    <property type="match status" value="1"/>
</dbReference>
<evidence type="ECO:0000256" key="6">
    <source>
        <dbReference type="PIRSR" id="PIRSR000138-1"/>
    </source>
</evidence>
<evidence type="ECO:0000256" key="7">
    <source>
        <dbReference type="PIRSR" id="PIRSR000138-2"/>
    </source>
</evidence>
<dbReference type="Proteomes" id="UP000886384">
    <property type="component" value="Unassembled WGS sequence"/>
</dbReference>
<comment type="similarity">
    <text evidence="5">Belongs to the FMN-dependent alpha-hydroxy acid dehydrogenase family.</text>
</comment>
<feature type="binding site" evidence="7">
    <location>
        <position position="140"/>
    </location>
    <ligand>
        <name>FMN</name>
        <dbReference type="ChEBI" id="CHEBI:58210"/>
    </ligand>
</feature>
<sequence>MTMQYKPFLDALPRDLVSASDYARYAQQHLPESIYEYVVGGGGDEITLNRNRQKLDEILIQPSVLKDCTKGGTHTQCLGETFRHPLLLAPVAFHKLAHPMGELATCEAADLLETGVIVSTLASQTIEDIASKTLQPKWFQLYIQQNREFTLKLVKRAEKAGYSKLVVTVDAPLHGIRNRAQRAGFVLPDGIEAVNLTDRPPLPRQSFAPSQSVVFQGMMSEAPTWDDIAWLQTQTTLPIILKGILSVGDALKATQMGVAGIVVSNHGGRTLDCLPSSIEMLPLIRQAVGPEYPILFDGGIERGTDIFKALALGANLVCLGRPQLYALSVAGALGVAHLLRVLREEFEVTMSLAGTPTIDEITSDSLILGLNK</sequence>
<comment type="caution">
    <text evidence="9">The sequence shown here is derived from an EMBL/GenBank/DDBJ whole genome shotgun (WGS) entry which is preliminary data.</text>
</comment>
<evidence type="ECO:0000256" key="3">
    <source>
        <dbReference type="ARBA" id="ARBA00022643"/>
    </source>
</evidence>
<dbReference type="GO" id="GO:0016614">
    <property type="term" value="F:oxidoreductase activity, acting on CH-OH group of donors"/>
    <property type="evidence" value="ECO:0007669"/>
    <property type="project" value="UniProtKB-ARBA"/>
</dbReference>
<keyword evidence="2 7" id="KW-0285">Flavoprotein</keyword>
<dbReference type="PROSITE" id="PS51349">
    <property type="entry name" value="FMN_HYDROXY_ACID_DH_2"/>
    <property type="match status" value="1"/>
</dbReference>
<evidence type="ECO:0000256" key="4">
    <source>
        <dbReference type="ARBA" id="ARBA00023002"/>
    </source>
</evidence>
<protein>
    <submittedName>
        <fullName evidence="9">Alpha-hydroxy-acid oxidizing protein</fullName>
    </submittedName>
</protein>